<dbReference type="GO" id="GO:0000976">
    <property type="term" value="F:transcription cis-regulatory region binding"/>
    <property type="evidence" value="ECO:0007669"/>
    <property type="project" value="TreeGrafter"/>
</dbReference>
<dbReference type="SUPFAM" id="SSF48498">
    <property type="entry name" value="Tetracyclin repressor-like, C-terminal domain"/>
    <property type="match status" value="1"/>
</dbReference>
<evidence type="ECO:0000256" key="1">
    <source>
        <dbReference type="ARBA" id="ARBA00023015"/>
    </source>
</evidence>
<feature type="DNA-binding region" description="H-T-H motif" evidence="4">
    <location>
        <begin position="27"/>
        <end position="46"/>
    </location>
</feature>
<protein>
    <submittedName>
        <fullName evidence="6">TetR/AcrR family transcriptional regulator</fullName>
    </submittedName>
</protein>
<sequence length="231" mass="24380">MVELDVRARIVTAAADLLAAGGRDALTTRAVAAAAGVQAPTIYRLFGDKRGLLEAVAEQRLASYVQDKSLREPGPDPVEDLRAGWDLHIGFGLANPAIYALMHGDPHPGVVSRAATAGLEVLERHVHRIAAAGRLRVSERRAVDLVHAAGLGTVLALLAMPEDARDLALSDTAREAVLAAITTESPVLESPSPATAAITLRAVLPEATPSLSEGERHLLDEWLERLAANRG</sequence>
<dbReference type="SUPFAM" id="SSF46689">
    <property type="entry name" value="Homeodomain-like"/>
    <property type="match status" value="1"/>
</dbReference>
<dbReference type="PANTHER" id="PTHR30055">
    <property type="entry name" value="HTH-TYPE TRANSCRIPTIONAL REGULATOR RUTR"/>
    <property type="match status" value="1"/>
</dbReference>
<evidence type="ECO:0000313" key="7">
    <source>
        <dbReference type="Proteomes" id="UP001149140"/>
    </source>
</evidence>
<evidence type="ECO:0000256" key="2">
    <source>
        <dbReference type="ARBA" id="ARBA00023125"/>
    </source>
</evidence>
<evidence type="ECO:0000256" key="3">
    <source>
        <dbReference type="ARBA" id="ARBA00023163"/>
    </source>
</evidence>
<name>A0A9X3N977_9ACTN</name>
<dbReference type="InterPro" id="IPR036271">
    <property type="entry name" value="Tet_transcr_reg_TetR-rel_C_sf"/>
</dbReference>
<dbReference type="PROSITE" id="PS50977">
    <property type="entry name" value="HTH_TETR_2"/>
    <property type="match status" value="1"/>
</dbReference>
<comment type="caution">
    <text evidence="6">The sequence shown here is derived from an EMBL/GenBank/DDBJ whole genome shotgun (WGS) entry which is preliminary data.</text>
</comment>
<dbReference type="PRINTS" id="PR00455">
    <property type="entry name" value="HTHTETR"/>
</dbReference>
<gene>
    <name evidence="6" type="ORF">OM076_43460</name>
</gene>
<dbReference type="PANTHER" id="PTHR30055:SF234">
    <property type="entry name" value="HTH-TYPE TRANSCRIPTIONAL REGULATOR BETI"/>
    <property type="match status" value="1"/>
</dbReference>
<evidence type="ECO:0000259" key="5">
    <source>
        <dbReference type="PROSITE" id="PS50977"/>
    </source>
</evidence>
<dbReference type="AlphaFoldDB" id="A0A9X3N977"/>
<dbReference type="InterPro" id="IPR001647">
    <property type="entry name" value="HTH_TetR"/>
</dbReference>
<dbReference type="Gene3D" id="1.10.357.10">
    <property type="entry name" value="Tetracycline Repressor, domain 2"/>
    <property type="match status" value="1"/>
</dbReference>
<keyword evidence="7" id="KW-1185">Reference proteome</keyword>
<dbReference type="EMBL" id="JAPDOD010000092">
    <property type="protein sequence ID" value="MDA0167198.1"/>
    <property type="molecule type" value="Genomic_DNA"/>
</dbReference>
<keyword evidence="2 4" id="KW-0238">DNA-binding</keyword>
<reference evidence="6" key="1">
    <citation type="submission" date="2022-10" db="EMBL/GenBank/DDBJ databases">
        <title>The WGS of Solirubrobacter ginsenosidimutans DSM 21036.</title>
        <authorList>
            <person name="Jiang Z."/>
        </authorList>
    </citation>
    <scope>NUCLEOTIDE SEQUENCE</scope>
    <source>
        <strain evidence="6">DSM 21036</strain>
    </source>
</reference>
<dbReference type="InterPro" id="IPR009057">
    <property type="entry name" value="Homeodomain-like_sf"/>
</dbReference>
<keyword evidence="1" id="KW-0805">Transcription regulation</keyword>
<dbReference type="Proteomes" id="UP001149140">
    <property type="component" value="Unassembled WGS sequence"/>
</dbReference>
<evidence type="ECO:0000313" key="6">
    <source>
        <dbReference type="EMBL" id="MDA0167198.1"/>
    </source>
</evidence>
<feature type="domain" description="HTH tetR-type" evidence="5">
    <location>
        <begin position="4"/>
        <end position="64"/>
    </location>
</feature>
<dbReference type="Pfam" id="PF00440">
    <property type="entry name" value="TetR_N"/>
    <property type="match status" value="1"/>
</dbReference>
<accession>A0A9X3N977</accession>
<keyword evidence="3" id="KW-0804">Transcription</keyword>
<organism evidence="6 7">
    <name type="scientific">Solirubrobacter ginsenosidimutans</name>
    <dbReference type="NCBI Taxonomy" id="490573"/>
    <lineage>
        <taxon>Bacteria</taxon>
        <taxon>Bacillati</taxon>
        <taxon>Actinomycetota</taxon>
        <taxon>Thermoleophilia</taxon>
        <taxon>Solirubrobacterales</taxon>
        <taxon>Solirubrobacteraceae</taxon>
        <taxon>Solirubrobacter</taxon>
    </lineage>
</organism>
<dbReference type="GO" id="GO:0003700">
    <property type="term" value="F:DNA-binding transcription factor activity"/>
    <property type="evidence" value="ECO:0007669"/>
    <property type="project" value="TreeGrafter"/>
</dbReference>
<dbReference type="RefSeq" id="WP_270046448.1">
    <property type="nucleotide sequence ID" value="NZ_JAPDOD010000092.1"/>
</dbReference>
<evidence type="ECO:0000256" key="4">
    <source>
        <dbReference type="PROSITE-ProRule" id="PRU00335"/>
    </source>
</evidence>
<dbReference type="InterPro" id="IPR050109">
    <property type="entry name" value="HTH-type_TetR-like_transc_reg"/>
</dbReference>
<proteinExistence type="predicted"/>